<dbReference type="PANTHER" id="PTHR35007:SF2">
    <property type="entry name" value="PILUS ASSEMBLE PROTEIN"/>
    <property type="match status" value="1"/>
</dbReference>
<keyword evidence="4 6" id="KW-1133">Transmembrane helix</keyword>
<comment type="subcellular location">
    <subcellularLocation>
        <location evidence="1">Cell membrane</location>
        <topology evidence="1">Multi-pass membrane protein</topology>
    </subcellularLocation>
</comment>
<evidence type="ECO:0000256" key="4">
    <source>
        <dbReference type="ARBA" id="ARBA00022989"/>
    </source>
</evidence>
<evidence type="ECO:0000313" key="8">
    <source>
        <dbReference type="EMBL" id="PWF21598.1"/>
    </source>
</evidence>
<keyword evidence="3 6" id="KW-0812">Transmembrane</keyword>
<accession>A0A2V1JWU0</accession>
<dbReference type="PANTHER" id="PTHR35007">
    <property type="entry name" value="INTEGRAL MEMBRANE PROTEIN-RELATED"/>
    <property type="match status" value="1"/>
</dbReference>
<dbReference type="InterPro" id="IPR018076">
    <property type="entry name" value="T2SS_GspF_dom"/>
</dbReference>
<name>A0A2V1JWU0_9BURK</name>
<organism evidence="8 9">
    <name type="scientific">Corticimicrobacter populi</name>
    <dbReference type="NCBI Taxonomy" id="2175229"/>
    <lineage>
        <taxon>Bacteria</taxon>
        <taxon>Pseudomonadati</taxon>
        <taxon>Pseudomonadota</taxon>
        <taxon>Betaproteobacteria</taxon>
        <taxon>Burkholderiales</taxon>
        <taxon>Alcaligenaceae</taxon>
        <taxon>Corticimicrobacter</taxon>
    </lineage>
</organism>
<evidence type="ECO:0000313" key="9">
    <source>
        <dbReference type="Proteomes" id="UP000245212"/>
    </source>
</evidence>
<dbReference type="GO" id="GO:0005886">
    <property type="term" value="C:plasma membrane"/>
    <property type="evidence" value="ECO:0007669"/>
    <property type="project" value="UniProtKB-SubCell"/>
</dbReference>
<keyword evidence="2" id="KW-1003">Cell membrane</keyword>
<dbReference type="EMBL" id="QETA01000007">
    <property type="protein sequence ID" value="PWF21598.1"/>
    <property type="molecule type" value="Genomic_DNA"/>
</dbReference>
<evidence type="ECO:0000256" key="3">
    <source>
        <dbReference type="ARBA" id="ARBA00022692"/>
    </source>
</evidence>
<keyword evidence="5 6" id="KW-0472">Membrane</keyword>
<dbReference type="Pfam" id="PF00482">
    <property type="entry name" value="T2SSF"/>
    <property type="match status" value="1"/>
</dbReference>
<evidence type="ECO:0000259" key="7">
    <source>
        <dbReference type="Pfam" id="PF00482"/>
    </source>
</evidence>
<dbReference type="Proteomes" id="UP000245212">
    <property type="component" value="Unassembled WGS sequence"/>
</dbReference>
<comment type="caution">
    <text evidence="8">The sequence shown here is derived from an EMBL/GenBank/DDBJ whole genome shotgun (WGS) entry which is preliminary data.</text>
</comment>
<evidence type="ECO:0000256" key="2">
    <source>
        <dbReference type="ARBA" id="ARBA00022475"/>
    </source>
</evidence>
<gene>
    <name evidence="8" type="ORF">DD235_14415</name>
</gene>
<protein>
    <submittedName>
        <fullName evidence="8">Pilus assembly protein</fullName>
    </submittedName>
</protein>
<feature type="transmembrane region" description="Helical" evidence="6">
    <location>
        <begin position="288"/>
        <end position="311"/>
    </location>
</feature>
<dbReference type="AlphaFoldDB" id="A0A2V1JWU0"/>
<reference evidence="9" key="1">
    <citation type="submission" date="2018-05" db="EMBL/GenBank/DDBJ databases">
        <authorList>
            <person name="Li Y."/>
        </authorList>
    </citation>
    <scope>NUCLEOTIDE SEQUENCE [LARGE SCALE GENOMIC DNA]</scope>
    <source>
        <strain evidence="9">3d-2-2</strain>
    </source>
</reference>
<evidence type="ECO:0000256" key="6">
    <source>
        <dbReference type="SAM" id="Phobius"/>
    </source>
</evidence>
<feature type="domain" description="Type II secretion system protein GspF" evidence="7">
    <location>
        <begin position="175"/>
        <end position="302"/>
    </location>
</feature>
<feature type="transmembrane region" description="Helical" evidence="6">
    <location>
        <begin position="133"/>
        <end position="156"/>
    </location>
</feature>
<proteinExistence type="predicted"/>
<keyword evidence="9" id="KW-1185">Reference proteome</keyword>
<sequence length="316" mass="34134">MLLMLVLGVVLGGWVLRAGGVRSSDLGQRLRDYAIQQDAQRRDILNAGAAADILRDAGRPGSVRLAQWMDRLAAFGNALAGNDKARREQAVLLAQAGYRYSDAGGLFIAVKTLSGLALLLSVQLGWLDASNRLTLTGLAISLVAWFVGSLLPELYVKSRAARRAERLTRSVPDALDLMVICAEAGLPLGRIFKVVAREMALSAPVMAEELSYTEAELQLVSERSLALLNLAERTRVPAIESMVASLVQAERYGTPLAQALRTIADESRTTLILTLEERAGKLPAQLSLPLMTMILPPIVALMATPALVRVIRMLTE</sequence>
<evidence type="ECO:0000256" key="1">
    <source>
        <dbReference type="ARBA" id="ARBA00004651"/>
    </source>
</evidence>
<evidence type="ECO:0000256" key="5">
    <source>
        <dbReference type="ARBA" id="ARBA00023136"/>
    </source>
</evidence>